<dbReference type="STRING" id="27334.A0A0A2IFI5"/>
<evidence type="ECO:0000256" key="3">
    <source>
        <dbReference type="SAM" id="MobiDB-lite"/>
    </source>
</evidence>
<dbReference type="Pfam" id="PF00350">
    <property type="entry name" value="Dynamin_N"/>
    <property type="match status" value="1"/>
</dbReference>
<dbReference type="PANTHER" id="PTHR11566">
    <property type="entry name" value="DYNAMIN"/>
    <property type="match status" value="1"/>
</dbReference>
<evidence type="ECO:0000313" key="5">
    <source>
        <dbReference type="EMBL" id="KGO52587.1"/>
    </source>
</evidence>
<dbReference type="PANTHER" id="PTHR11566:SF21">
    <property type="entry name" value="DYNAMIN RELATED PROTEIN 1, ISOFORM A"/>
    <property type="match status" value="1"/>
</dbReference>
<dbReference type="SMART" id="SM00053">
    <property type="entry name" value="DYNc"/>
    <property type="match status" value="1"/>
</dbReference>
<dbReference type="GO" id="GO:0005525">
    <property type="term" value="F:GTP binding"/>
    <property type="evidence" value="ECO:0007669"/>
    <property type="project" value="InterPro"/>
</dbReference>
<organism evidence="5 6">
    <name type="scientific">Penicillium expansum</name>
    <name type="common">Blue mold rot fungus</name>
    <dbReference type="NCBI Taxonomy" id="27334"/>
    <lineage>
        <taxon>Eukaryota</taxon>
        <taxon>Fungi</taxon>
        <taxon>Dikarya</taxon>
        <taxon>Ascomycota</taxon>
        <taxon>Pezizomycotina</taxon>
        <taxon>Eurotiomycetes</taxon>
        <taxon>Eurotiomycetidae</taxon>
        <taxon>Eurotiales</taxon>
        <taxon>Aspergillaceae</taxon>
        <taxon>Penicillium</taxon>
    </lineage>
</organism>
<dbReference type="GO" id="GO:0005739">
    <property type="term" value="C:mitochondrion"/>
    <property type="evidence" value="ECO:0007669"/>
    <property type="project" value="TreeGrafter"/>
</dbReference>
<comment type="caution">
    <text evidence="5">The sequence shown here is derived from an EMBL/GenBank/DDBJ whole genome shotgun (WGS) entry which is preliminary data.</text>
</comment>
<dbReference type="Pfam" id="PF01031">
    <property type="entry name" value="Dynamin_M"/>
    <property type="match status" value="1"/>
</dbReference>
<dbReference type="GO" id="GO:0016559">
    <property type="term" value="P:peroxisome fission"/>
    <property type="evidence" value="ECO:0007669"/>
    <property type="project" value="TreeGrafter"/>
</dbReference>
<evidence type="ECO:0000256" key="1">
    <source>
        <dbReference type="ARBA" id="ARBA00022741"/>
    </source>
</evidence>
<dbReference type="RefSeq" id="XP_016595317.1">
    <property type="nucleotide sequence ID" value="XM_016745504.1"/>
</dbReference>
<gene>
    <name evidence="5" type="ORF">PEX2_082340</name>
</gene>
<dbReference type="OrthoDB" id="415706at2759"/>
<dbReference type="HOGENOM" id="CLU_277438_0_0_1"/>
<dbReference type="InterPro" id="IPR030381">
    <property type="entry name" value="G_DYNAMIN_dom"/>
</dbReference>
<keyword evidence="1" id="KW-0547">Nucleotide-binding</keyword>
<dbReference type="VEuPathDB" id="FungiDB:PEXP_103380"/>
<dbReference type="Proteomes" id="UP000030143">
    <property type="component" value="Unassembled WGS sequence"/>
</dbReference>
<dbReference type="PRINTS" id="PR00195">
    <property type="entry name" value="DYNAMIN"/>
</dbReference>
<evidence type="ECO:0000259" key="4">
    <source>
        <dbReference type="PROSITE" id="PS51718"/>
    </source>
</evidence>
<keyword evidence="6" id="KW-1185">Reference proteome</keyword>
<dbReference type="FunFam" id="3.40.50.300:FF:001425">
    <property type="entry name" value="Dynamin GTPase, putative"/>
    <property type="match status" value="1"/>
</dbReference>
<dbReference type="PROSITE" id="PS51718">
    <property type="entry name" value="G_DYNAMIN_2"/>
    <property type="match status" value="1"/>
</dbReference>
<evidence type="ECO:0000256" key="2">
    <source>
        <dbReference type="ARBA" id="ARBA00023134"/>
    </source>
</evidence>
<dbReference type="AlphaFoldDB" id="A0A0A2IFI5"/>
<dbReference type="GO" id="GO:0000266">
    <property type="term" value="P:mitochondrial fission"/>
    <property type="evidence" value="ECO:0007669"/>
    <property type="project" value="TreeGrafter"/>
</dbReference>
<dbReference type="GO" id="GO:0003924">
    <property type="term" value="F:GTPase activity"/>
    <property type="evidence" value="ECO:0007669"/>
    <property type="project" value="InterPro"/>
</dbReference>
<dbReference type="GO" id="GO:0006897">
    <property type="term" value="P:endocytosis"/>
    <property type="evidence" value="ECO:0007669"/>
    <property type="project" value="TreeGrafter"/>
</dbReference>
<keyword evidence="2" id="KW-0342">GTP-binding</keyword>
<dbReference type="SUPFAM" id="SSF52540">
    <property type="entry name" value="P-loop containing nucleoside triphosphate hydrolases"/>
    <property type="match status" value="1"/>
</dbReference>
<feature type="domain" description="Dynamin-type G" evidence="4">
    <location>
        <begin position="48"/>
        <end position="338"/>
    </location>
</feature>
<dbReference type="GO" id="GO:0048312">
    <property type="term" value="P:intracellular distribution of mitochondria"/>
    <property type="evidence" value="ECO:0007669"/>
    <property type="project" value="TreeGrafter"/>
</dbReference>
<protein>
    <submittedName>
        <fullName evidence="5">Dynamin</fullName>
    </submittedName>
</protein>
<proteinExistence type="predicted"/>
<accession>A0A0A2IFI5</accession>
<dbReference type="Gene3D" id="1.20.120.1240">
    <property type="entry name" value="Dynamin, middle domain"/>
    <property type="match status" value="1"/>
</dbReference>
<dbReference type="InterPro" id="IPR027417">
    <property type="entry name" value="P-loop_NTPase"/>
</dbReference>
<dbReference type="GO" id="GO:0008017">
    <property type="term" value="F:microtubule binding"/>
    <property type="evidence" value="ECO:0007669"/>
    <property type="project" value="TreeGrafter"/>
</dbReference>
<dbReference type="EMBL" id="JQFZ01000262">
    <property type="protein sequence ID" value="KGO52587.1"/>
    <property type="molecule type" value="Genomic_DNA"/>
</dbReference>
<dbReference type="InterPro" id="IPR045063">
    <property type="entry name" value="Dynamin_N"/>
</dbReference>
<dbReference type="Gene3D" id="3.40.50.300">
    <property type="entry name" value="P-loop containing nucleotide triphosphate hydrolases"/>
    <property type="match status" value="1"/>
</dbReference>
<dbReference type="InterPro" id="IPR000375">
    <property type="entry name" value="Dynamin_stalk"/>
</dbReference>
<dbReference type="GO" id="GO:0016020">
    <property type="term" value="C:membrane"/>
    <property type="evidence" value="ECO:0007669"/>
    <property type="project" value="TreeGrafter"/>
</dbReference>
<evidence type="ECO:0000313" key="6">
    <source>
        <dbReference type="Proteomes" id="UP000030143"/>
    </source>
</evidence>
<sequence>MRTIMSLDEDGDSTDLDRGKDNPGLSSAKSSKRLNQIDCVRANGVGDHIALPQLAVCGDQSAGKSSVLEGITGYPFPRKDGLCTQFPTEIVLRHDTQVSSMTASLLPSQSRSPEEKTKFAGFQREFQDFNELPTIIREASNYMGVRGFSELADAPGFAADVLRLELVGNTGLHLTLVDLPGLIEVSENEEDVGIVRRLVDSYLESSRTIILAIIPASSDAETQRIIQRARHFDKEGVRTVGIITKPDLINSNTEERVARLAKNLDRTKLNLGFFLVKNPSPDELLDGIGFRQRNQVEMEFFSSLRWKAQGLDSTRIGMNNLRSFLEELLDSHIERELPKVQQEVRRLLQRVDDEMINLGIERSNATQVRVFLTQISTEFYGIVKNGLEGNYDSWDGDFFATGPESCRLRAAIHRKNEHFAQYMRIHGQRRKVVASDCDDILEEEIKEESKEESKEEIEEDKNKELSVTEKEMFSWIKEMYRQTRGRELPGNYNHSLLQRLFHIQSCRWKEISRAHIESIVSLVTRFVRQALKFVVKDAGVYDKLQKHIMATFNENTDNAHEELSKLIQDERGHPITYNHYYTDNIQKARHDEAKESIRNSVKKAAESDLGGNVHFNNTPDEMNRMILALQKRVEVNMVDRACSEALTDLNAYYKVAMKTFVDNVCRQVIERQILSKLGRAFHPTVVIPSSSRSDNYIIFLNYHFFLTAYALSTTMSAEEFLANVESGIVPVTCHEDVLRIAFIYLDEGLWTDNGVFDVVEKLHAHGWSFGEGELRINRTLDVFYLAQLAAAIYRYSSQLEGDFPSFSDFPAFYTAHHALLHSSAWRSYYSTHFLAQRTTARLYRLPDLQDLPDSSSPLCQPRRSTVFAHVLKLPRWAYTVSCTRRRQPFLPFVTLTEVALSTLEATMTRLHTAYASAPPYSESHARFWLDYFTPGLSPSRLIKITFREAWGPNSFGILTAQGKYDIYGLEAEYLAQVSGGEVAEVNSESEQVEWCGLPDGGIGEQAWWRGWEGEIGSEEEVEFLAAVAVEETVGLGLEGMEMDELDLSIRSHILLAVMQAAVKDRQERECFLVELERRIVQKGIIDEERVGRWTKEALGIMEPYVRIWQGVWPGGGDAAADLGGECAALCTLEGVTSFEAVRF</sequence>
<dbReference type="InterPro" id="IPR022812">
    <property type="entry name" value="Dynamin"/>
</dbReference>
<feature type="region of interest" description="Disordered" evidence="3">
    <location>
        <begin position="1"/>
        <end position="30"/>
    </location>
</feature>
<dbReference type="GO" id="GO:0005874">
    <property type="term" value="C:microtubule"/>
    <property type="evidence" value="ECO:0007669"/>
    <property type="project" value="TreeGrafter"/>
</dbReference>
<reference evidence="5 6" key="1">
    <citation type="journal article" date="2015" name="Mol. Plant Microbe Interact.">
        <title>Genome, transcriptome, and functional analyses of Penicillium expansum provide new insights into secondary metabolism and pathogenicity.</title>
        <authorList>
            <person name="Ballester A.R."/>
            <person name="Marcet-Houben M."/>
            <person name="Levin E."/>
            <person name="Sela N."/>
            <person name="Selma-Lazaro C."/>
            <person name="Carmona L."/>
            <person name="Wisniewski M."/>
            <person name="Droby S."/>
            <person name="Gonzalez-Candelas L."/>
            <person name="Gabaldon T."/>
        </authorList>
    </citation>
    <scope>NUCLEOTIDE SEQUENCE [LARGE SCALE GENOMIC DNA]</scope>
    <source>
        <strain evidence="5 6">MD-8</strain>
    </source>
</reference>
<dbReference type="PhylomeDB" id="A0A0A2IFI5"/>
<dbReference type="CDD" id="cd08771">
    <property type="entry name" value="DLP_1"/>
    <property type="match status" value="1"/>
</dbReference>
<dbReference type="GeneID" id="27680924"/>
<name>A0A0A2IFI5_PENEN</name>
<dbReference type="InterPro" id="IPR001401">
    <property type="entry name" value="Dynamin_GTPase"/>
</dbReference>